<evidence type="ECO:0000256" key="8">
    <source>
        <dbReference type="ARBA" id="ARBA00022801"/>
    </source>
</evidence>
<dbReference type="PROSITE" id="PS00135">
    <property type="entry name" value="TRYPSIN_SER"/>
    <property type="match status" value="1"/>
</dbReference>
<dbReference type="InterPro" id="IPR009003">
    <property type="entry name" value="Peptidase_S1_PA"/>
</dbReference>
<evidence type="ECO:0000259" key="22">
    <source>
        <dbReference type="PROSITE" id="PS50240"/>
    </source>
</evidence>
<dbReference type="FunFam" id="2.10.25.10:FF:000012">
    <property type="entry name" value="Delta-like protein"/>
    <property type="match status" value="1"/>
</dbReference>
<evidence type="ECO:0000256" key="5">
    <source>
        <dbReference type="ARBA" id="ARBA00022670"/>
    </source>
</evidence>
<dbReference type="SMART" id="SM00130">
    <property type="entry name" value="KR"/>
    <property type="match status" value="1"/>
</dbReference>
<dbReference type="GO" id="GO:0005615">
    <property type="term" value="C:extracellular space"/>
    <property type="evidence" value="ECO:0007669"/>
    <property type="project" value="TreeGrafter"/>
</dbReference>
<dbReference type="PIRSF" id="PIRSF001143">
    <property type="entry name" value="Factor_X"/>
    <property type="match status" value="1"/>
</dbReference>
<dbReference type="EMBL" id="JAINUG010000226">
    <property type="protein sequence ID" value="KAJ8386571.1"/>
    <property type="molecule type" value="Genomic_DNA"/>
</dbReference>
<organism evidence="23 24">
    <name type="scientific">Aldrovandia affinis</name>
    <dbReference type="NCBI Taxonomy" id="143900"/>
    <lineage>
        <taxon>Eukaryota</taxon>
        <taxon>Metazoa</taxon>
        <taxon>Chordata</taxon>
        <taxon>Craniata</taxon>
        <taxon>Vertebrata</taxon>
        <taxon>Euteleostomi</taxon>
        <taxon>Actinopterygii</taxon>
        <taxon>Neopterygii</taxon>
        <taxon>Teleostei</taxon>
        <taxon>Notacanthiformes</taxon>
        <taxon>Halosauridae</taxon>
        <taxon>Aldrovandia</taxon>
    </lineage>
</organism>
<gene>
    <name evidence="23" type="ORF">AAFF_G00168970</name>
</gene>
<dbReference type="GO" id="GO:0006508">
    <property type="term" value="P:proteolysis"/>
    <property type="evidence" value="ECO:0007669"/>
    <property type="project" value="UniProtKB-KW"/>
</dbReference>
<evidence type="ECO:0000256" key="2">
    <source>
        <dbReference type="ARBA" id="ARBA00022525"/>
    </source>
</evidence>
<dbReference type="SMART" id="SM00179">
    <property type="entry name" value="EGF_CA"/>
    <property type="match status" value="2"/>
</dbReference>
<dbReference type="PROSITE" id="PS01186">
    <property type="entry name" value="EGF_2"/>
    <property type="match status" value="2"/>
</dbReference>
<dbReference type="Proteomes" id="UP001221898">
    <property type="component" value="Unassembled WGS sequence"/>
</dbReference>
<dbReference type="FunFam" id="2.40.20.10:FF:000001">
    <property type="entry name" value="Urokinase-type plasminogen activator"/>
    <property type="match status" value="1"/>
</dbReference>
<dbReference type="InterPro" id="IPR001254">
    <property type="entry name" value="Trypsin_dom"/>
</dbReference>
<dbReference type="PRINTS" id="PR00722">
    <property type="entry name" value="CHYMOTRYPSIN"/>
</dbReference>
<dbReference type="PROSITE" id="PS50240">
    <property type="entry name" value="TRYPSIN_DOM"/>
    <property type="match status" value="1"/>
</dbReference>
<dbReference type="Pfam" id="PF00008">
    <property type="entry name" value="EGF"/>
    <property type="match status" value="2"/>
</dbReference>
<dbReference type="Gene3D" id="2.40.20.10">
    <property type="entry name" value="Plasminogen Kringle 4"/>
    <property type="match status" value="1"/>
</dbReference>
<keyword evidence="8 17" id="KW-0378">Hydrolase</keyword>
<dbReference type="PANTHER" id="PTHR24264">
    <property type="entry name" value="TRYPSIN-RELATED"/>
    <property type="match status" value="1"/>
</dbReference>
<feature type="domain" description="EGF-like" evidence="20">
    <location>
        <begin position="58"/>
        <end position="94"/>
    </location>
</feature>
<dbReference type="Gene3D" id="2.40.10.10">
    <property type="entry name" value="Trypsin-like serine proteases"/>
    <property type="match status" value="1"/>
</dbReference>
<evidence type="ECO:0000256" key="19">
    <source>
        <dbReference type="SAM" id="SignalP"/>
    </source>
</evidence>
<dbReference type="FunFam" id="2.10.25.10:FF:000404">
    <property type="entry name" value="Weary, isoform B"/>
    <property type="match status" value="1"/>
</dbReference>
<name>A0AAD7RPF6_9TELE</name>
<keyword evidence="9 17" id="KW-0720">Serine protease</keyword>
<feature type="domain" description="Kringle" evidence="21">
    <location>
        <begin position="177"/>
        <end position="259"/>
    </location>
</feature>
<comment type="caution">
    <text evidence="15">Lacks conserved residue(s) required for the propagation of feature annotation.</text>
</comment>
<feature type="active site" description="Charge relay system" evidence="14">
    <location>
        <position position="395"/>
    </location>
</feature>
<feature type="disulfide bond" evidence="15">
    <location>
        <begin position="162"/>
        <end position="171"/>
    </location>
</feature>
<evidence type="ECO:0000256" key="18">
    <source>
        <dbReference type="SAM" id="MobiDB-lite"/>
    </source>
</evidence>
<dbReference type="CDD" id="cd00054">
    <property type="entry name" value="EGF_CA"/>
    <property type="match status" value="2"/>
</dbReference>
<dbReference type="EC" id="3.4.21.4" evidence="13"/>
<dbReference type="SMART" id="SM00181">
    <property type="entry name" value="EGF"/>
    <property type="match status" value="3"/>
</dbReference>
<dbReference type="InterPro" id="IPR050127">
    <property type="entry name" value="Serine_Proteases_S1"/>
</dbReference>
<dbReference type="CDD" id="cd00108">
    <property type="entry name" value="KR"/>
    <property type="match status" value="1"/>
</dbReference>
<dbReference type="FunFam" id="2.40.10.10:FF:000069">
    <property type="entry name" value="Hyaluronan-binding protein 2"/>
    <property type="match status" value="1"/>
</dbReference>
<dbReference type="InterPro" id="IPR033116">
    <property type="entry name" value="TRYPSIN_SER"/>
</dbReference>
<feature type="domain" description="EGF-like" evidence="20">
    <location>
        <begin position="134"/>
        <end position="172"/>
    </location>
</feature>
<keyword evidence="11" id="KW-0325">Glycoprotein</keyword>
<dbReference type="GO" id="GO:0007596">
    <property type="term" value="P:blood coagulation"/>
    <property type="evidence" value="ECO:0007669"/>
    <property type="project" value="InterPro"/>
</dbReference>
<keyword evidence="5 17" id="KW-0645">Protease</keyword>
<protein>
    <recommendedName>
        <fullName evidence="13">trypsin</fullName>
        <ecNumber evidence="13">3.4.21.4</ecNumber>
    </recommendedName>
</protein>
<dbReference type="SUPFAM" id="SSF50494">
    <property type="entry name" value="Trypsin-like serine proteases"/>
    <property type="match status" value="1"/>
</dbReference>
<comment type="subcellular location">
    <subcellularLocation>
        <location evidence="1">Secreted</location>
        <location evidence="1">Extracellular space</location>
    </subcellularLocation>
</comment>
<comment type="caution">
    <text evidence="23">The sequence shown here is derived from an EMBL/GenBank/DDBJ whole genome shotgun (WGS) entry which is preliminary data.</text>
</comment>
<reference evidence="23" key="1">
    <citation type="journal article" date="2023" name="Science">
        <title>Genome structures resolve the early diversification of teleost fishes.</title>
        <authorList>
            <person name="Parey E."/>
            <person name="Louis A."/>
            <person name="Montfort J."/>
            <person name="Bouchez O."/>
            <person name="Roques C."/>
            <person name="Iampietro C."/>
            <person name="Lluch J."/>
            <person name="Castinel A."/>
            <person name="Donnadieu C."/>
            <person name="Desvignes T."/>
            <person name="Floi Bucao C."/>
            <person name="Jouanno E."/>
            <person name="Wen M."/>
            <person name="Mejri S."/>
            <person name="Dirks R."/>
            <person name="Jansen H."/>
            <person name="Henkel C."/>
            <person name="Chen W.J."/>
            <person name="Zahm M."/>
            <person name="Cabau C."/>
            <person name="Klopp C."/>
            <person name="Thompson A.W."/>
            <person name="Robinson-Rechavi M."/>
            <person name="Braasch I."/>
            <person name="Lecointre G."/>
            <person name="Bobe J."/>
            <person name="Postlethwait J.H."/>
            <person name="Berthelot C."/>
            <person name="Roest Crollius H."/>
            <person name="Guiguen Y."/>
        </authorList>
    </citation>
    <scope>NUCLEOTIDE SEQUENCE</scope>
    <source>
        <strain evidence="23">NC1722</strain>
    </source>
</reference>
<keyword evidence="10 15" id="KW-1015">Disulfide bond</keyword>
<dbReference type="PANTHER" id="PTHR24264:SF40">
    <property type="entry name" value="HYALURONAN-BINDING PROTEIN 2"/>
    <property type="match status" value="1"/>
</dbReference>
<feature type="active site" description="Charge relay system" evidence="14">
    <location>
        <position position="347"/>
    </location>
</feature>
<evidence type="ECO:0000256" key="9">
    <source>
        <dbReference type="ARBA" id="ARBA00022825"/>
    </source>
</evidence>
<dbReference type="PROSITE" id="PS00134">
    <property type="entry name" value="TRYPSIN_HIS"/>
    <property type="match status" value="1"/>
</dbReference>
<keyword evidence="3 15" id="KW-0245">EGF-like domain</keyword>
<feature type="signal peptide" evidence="19">
    <location>
        <begin position="1"/>
        <end position="20"/>
    </location>
</feature>
<dbReference type="InterPro" id="IPR018114">
    <property type="entry name" value="TRYPSIN_HIS"/>
</dbReference>
<dbReference type="SUPFAM" id="SSF57440">
    <property type="entry name" value="Kringle-like"/>
    <property type="match status" value="1"/>
</dbReference>
<dbReference type="InterPro" id="IPR013806">
    <property type="entry name" value="Kringle-like"/>
</dbReference>
<dbReference type="Pfam" id="PF00089">
    <property type="entry name" value="Trypsin"/>
    <property type="match status" value="1"/>
</dbReference>
<keyword evidence="24" id="KW-1185">Reference proteome</keyword>
<accession>A0AAD7RPF6</accession>
<evidence type="ECO:0000256" key="12">
    <source>
        <dbReference type="ARBA" id="ARBA00036320"/>
    </source>
</evidence>
<evidence type="ECO:0000256" key="1">
    <source>
        <dbReference type="ARBA" id="ARBA00004239"/>
    </source>
</evidence>
<dbReference type="InterPro" id="IPR018056">
    <property type="entry name" value="Kringle_CS"/>
</dbReference>
<dbReference type="SUPFAM" id="SSF57196">
    <property type="entry name" value="EGF/Laminin"/>
    <property type="match status" value="1"/>
</dbReference>
<feature type="active site" description="Charge relay system" evidence="14">
    <location>
        <position position="492"/>
    </location>
</feature>
<feature type="domain" description="Peptidase S1" evidence="22">
    <location>
        <begin position="300"/>
        <end position="540"/>
    </location>
</feature>
<dbReference type="PROSITE" id="PS00021">
    <property type="entry name" value="KRINGLE_1"/>
    <property type="match status" value="1"/>
</dbReference>
<feature type="chain" id="PRO_5042007161" description="trypsin" evidence="19">
    <location>
        <begin position="21"/>
        <end position="541"/>
    </location>
</feature>
<evidence type="ECO:0000259" key="20">
    <source>
        <dbReference type="PROSITE" id="PS50026"/>
    </source>
</evidence>
<evidence type="ECO:0000256" key="6">
    <source>
        <dbReference type="ARBA" id="ARBA00022729"/>
    </source>
</evidence>
<keyword evidence="4 16" id="KW-0420">Kringle</keyword>
<feature type="disulfide bond" evidence="15">
    <location>
        <begin position="143"/>
        <end position="160"/>
    </location>
</feature>
<evidence type="ECO:0000256" key="3">
    <source>
        <dbReference type="ARBA" id="ARBA00022536"/>
    </source>
</evidence>
<keyword evidence="7" id="KW-0677">Repeat</keyword>
<dbReference type="AlphaFoldDB" id="A0AAD7RPF6"/>
<dbReference type="InterPro" id="IPR000742">
    <property type="entry name" value="EGF"/>
</dbReference>
<dbReference type="PROSITE" id="PS50070">
    <property type="entry name" value="KRINGLE_2"/>
    <property type="match status" value="1"/>
</dbReference>
<dbReference type="GO" id="GO:0005509">
    <property type="term" value="F:calcium ion binding"/>
    <property type="evidence" value="ECO:0007669"/>
    <property type="project" value="InterPro"/>
</dbReference>
<evidence type="ECO:0000313" key="24">
    <source>
        <dbReference type="Proteomes" id="UP001221898"/>
    </source>
</evidence>
<evidence type="ECO:0000256" key="13">
    <source>
        <dbReference type="ARBA" id="ARBA00038868"/>
    </source>
</evidence>
<evidence type="ECO:0000256" key="10">
    <source>
        <dbReference type="ARBA" id="ARBA00023157"/>
    </source>
</evidence>
<evidence type="ECO:0000256" key="17">
    <source>
        <dbReference type="RuleBase" id="RU363034"/>
    </source>
</evidence>
<dbReference type="InterPro" id="IPR043504">
    <property type="entry name" value="Peptidase_S1_PA_chymotrypsin"/>
</dbReference>
<dbReference type="Pfam" id="PF00051">
    <property type="entry name" value="Kringle"/>
    <property type="match status" value="1"/>
</dbReference>
<dbReference type="InterPro" id="IPR000001">
    <property type="entry name" value="Kringle"/>
</dbReference>
<dbReference type="InterPro" id="IPR001881">
    <property type="entry name" value="EGF-like_Ca-bd_dom"/>
</dbReference>
<keyword evidence="2" id="KW-0964">Secreted</keyword>
<evidence type="ECO:0000256" key="14">
    <source>
        <dbReference type="PIRSR" id="PIRSR001143-1"/>
    </source>
</evidence>
<dbReference type="GO" id="GO:0004252">
    <property type="term" value="F:serine-type endopeptidase activity"/>
    <property type="evidence" value="ECO:0007669"/>
    <property type="project" value="UniProtKB-EC"/>
</dbReference>
<dbReference type="PRINTS" id="PR00018">
    <property type="entry name" value="KRINGLE"/>
</dbReference>
<evidence type="ECO:0000259" key="21">
    <source>
        <dbReference type="PROSITE" id="PS50070"/>
    </source>
</evidence>
<dbReference type="PROSITE" id="PS00022">
    <property type="entry name" value="EGF_1"/>
    <property type="match status" value="2"/>
</dbReference>
<dbReference type="CDD" id="cd00190">
    <property type="entry name" value="Tryp_SPc"/>
    <property type="match status" value="1"/>
</dbReference>
<dbReference type="Gene3D" id="2.10.25.10">
    <property type="entry name" value="Laminin"/>
    <property type="match status" value="2"/>
</dbReference>
<dbReference type="InterPro" id="IPR038178">
    <property type="entry name" value="Kringle_sf"/>
</dbReference>
<evidence type="ECO:0000256" key="11">
    <source>
        <dbReference type="ARBA" id="ARBA00023180"/>
    </source>
</evidence>
<evidence type="ECO:0000256" key="7">
    <source>
        <dbReference type="ARBA" id="ARBA00022737"/>
    </source>
</evidence>
<keyword evidence="6 19" id="KW-0732">Signal</keyword>
<evidence type="ECO:0000256" key="4">
    <source>
        <dbReference type="ARBA" id="ARBA00022572"/>
    </source>
</evidence>
<dbReference type="InterPro" id="IPR012224">
    <property type="entry name" value="Pept_S1A_FX"/>
</dbReference>
<feature type="disulfide bond" evidence="15">
    <location>
        <begin position="84"/>
        <end position="93"/>
    </location>
</feature>
<evidence type="ECO:0000256" key="16">
    <source>
        <dbReference type="PROSITE-ProRule" id="PRU00121"/>
    </source>
</evidence>
<dbReference type="SMART" id="SM00020">
    <property type="entry name" value="Tryp_SPc"/>
    <property type="match status" value="1"/>
</dbReference>
<dbReference type="PROSITE" id="PS50026">
    <property type="entry name" value="EGF_3"/>
    <property type="match status" value="2"/>
</dbReference>
<sequence>MVARLTLLLLLCAVFAPAFTTLLGALLDEYEYEEVTEGPPEDEYDYGNLDWLFNFFELNDECDPNPCQNNGTCESKGDSFKCTCPAPFKGKKCQTVHHHCRKIKCGNGECVITSAPPYYECKCKAPYMPPTCRKSAGCSQNPCLNGGTCVKGRTRSSFHCECPANYTGKFCQIGPDDCYEMDGSLYEGMVSETEQGDECLHWNSHLILEKAFDSFSEYQEDRRLGGHNYCRNPDGDIRPWCFTKEKGKLVWDHCNVRKCNDTGVDDETVGPLDPSKPTPPETAEFATCGKPQPSRFTPRIYGGKKSVPGAHPWQVSLQVESHSSSTNFSHMCGGTLIQPCWVLTAAHCITSEEKARVVLGHVDLLKDELSTQILEVEKAIAHENYTSTRLAIHNDIALLKLKSVNGHCARETKFVKTACLAEEPFPDGMECTISGWGATPKSDFSRKLLDAKVLLISQQRCSTEPSYGNRLDDSMFCAGNMKGGVDTCQGDSGGPLVCQQNGTHFLYGVVSWGDSCGIRNKPGIYTHLSKFTDWINSKIQA</sequence>
<evidence type="ECO:0000313" key="23">
    <source>
        <dbReference type="EMBL" id="KAJ8386571.1"/>
    </source>
</evidence>
<dbReference type="InterPro" id="IPR001314">
    <property type="entry name" value="Peptidase_S1A"/>
</dbReference>
<comment type="catalytic activity">
    <reaction evidence="12">
        <text>Preferential cleavage: Arg-|-Xaa, Lys-|-Xaa.</text>
        <dbReference type="EC" id="3.4.21.4"/>
    </reaction>
</comment>
<evidence type="ECO:0000256" key="15">
    <source>
        <dbReference type="PROSITE-ProRule" id="PRU00076"/>
    </source>
</evidence>
<proteinExistence type="predicted"/>
<feature type="region of interest" description="Disordered" evidence="18">
    <location>
        <begin position="266"/>
        <end position="289"/>
    </location>
</feature>